<evidence type="ECO:0000259" key="1">
    <source>
        <dbReference type="Pfam" id="PF00144"/>
    </source>
</evidence>
<protein>
    <recommendedName>
        <fullName evidence="1">Beta-lactamase-related domain-containing protein</fullName>
    </recommendedName>
</protein>
<feature type="domain" description="Beta-lactamase-related" evidence="1">
    <location>
        <begin position="9"/>
        <end position="353"/>
    </location>
</feature>
<name>A0AAC9W1Q7_EUBLI</name>
<dbReference type="PANTHER" id="PTHR43283">
    <property type="entry name" value="BETA-LACTAMASE-RELATED"/>
    <property type="match status" value="1"/>
</dbReference>
<accession>A0AAC9W1Q7</accession>
<dbReference type="Gene3D" id="3.40.710.10">
    <property type="entry name" value="DD-peptidase/beta-lactamase superfamily"/>
    <property type="match status" value="1"/>
</dbReference>
<dbReference type="InterPro" id="IPR050789">
    <property type="entry name" value="Diverse_Enzym_Activities"/>
</dbReference>
<sequence length="464" mass="50843">MTEQEKFETSVEKCMEDHKAVGMAVAIVDAQGVTKYEHFFGKRDQETGKSIDDKTIFGLASLTKSFTCLAILKMQEDGILSIEDPVSDYIPEFKGMNQGKPVLIKHLMFHSGGYFPQSRIVVDTVAAELGLDEAVVGDLAYNAELAQEGCRQVAGRLDAQEEFIGWPGEYFSYCNDGYGLLSDIIYHHGGSASYADYLLEHILKPLGMERSFCDFVRPLKDENHAALYAVIAGELTKVKDYHDNAFVLNGGGAMKSTLKDLKKYVAMYLNDGTGLNGTVIAKPETIAAMTTKHQMDSYVTDYGYGLDIKELNGLQVAGHGGSLPGVSSHLLWCREKGLGVIVLCNTEDVPVSGVAEAALSMGMGFKAERRRHHYENKPWDAETLRAACGVYASDEGTKVELFIDETGEVLLKNGDKASAVTMIEPGHGMIAGTYGDTFIQMIADERRDVFGMRYGSRILPRAKA</sequence>
<evidence type="ECO:0000313" key="2">
    <source>
        <dbReference type="EMBL" id="ARD64123.1"/>
    </source>
</evidence>
<dbReference type="InterPro" id="IPR001466">
    <property type="entry name" value="Beta-lactam-related"/>
</dbReference>
<dbReference type="Proteomes" id="UP000192391">
    <property type="component" value="Chromosome"/>
</dbReference>
<dbReference type="InterPro" id="IPR012338">
    <property type="entry name" value="Beta-lactam/transpept-like"/>
</dbReference>
<evidence type="ECO:0000313" key="3">
    <source>
        <dbReference type="Proteomes" id="UP000192391"/>
    </source>
</evidence>
<dbReference type="SUPFAM" id="SSF56601">
    <property type="entry name" value="beta-lactamase/transpeptidase-like"/>
    <property type="match status" value="1"/>
</dbReference>
<organism evidence="2 3">
    <name type="scientific">Eubacterium limosum</name>
    <dbReference type="NCBI Taxonomy" id="1736"/>
    <lineage>
        <taxon>Bacteria</taxon>
        <taxon>Bacillati</taxon>
        <taxon>Bacillota</taxon>
        <taxon>Clostridia</taxon>
        <taxon>Eubacteriales</taxon>
        <taxon>Eubacteriaceae</taxon>
        <taxon>Eubacterium</taxon>
    </lineage>
</organism>
<gene>
    <name evidence="2" type="ORF">B2M23_00515</name>
</gene>
<proteinExistence type="predicted"/>
<dbReference type="AlphaFoldDB" id="A0AAC9W1Q7"/>
<reference evidence="3" key="1">
    <citation type="journal article" date="2017" name="Sci. Rep.">
        <title>Determination of the Genome and Primary Transcriptome of Syngas Fermenting Eubacterium limosum ATCC 8486.</title>
        <authorList>
            <person name="Song Y."/>
            <person name="Shin J."/>
            <person name="Jeong Y."/>
            <person name="Jin S."/>
            <person name="Lee J.K."/>
            <person name="Kim D.R."/>
            <person name="Kim S.C."/>
            <person name="Cho S."/>
            <person name="Cho B.K."/>
        </authorList>
    </citation>
    <scope>NUCLEOTIDE SEQUENCE [LARGE SCALE GENOMIC DNA]</scope>
    <source>
        <strain evidence="3">ATCC 8486</strain>
    </source>
</reference>
<dbReference type="KEGG" id="elim:B2M23_00515"/>
<dbReference type="RefSeq" id="WP_038350855.1">
    <property type="nucleotide sequence ID" value="NZ_CP019962.1"/>
</dbReference>
<dbReference type="Pfam" id="PF00144">
    <property type="entry name" value="Beta-lactamase"/>
    <property type="match status" value="1"/>
</dbReference>
<dbReference type="EMBL" id="CP019962">
    <property type="protein sequence ID" value="ARD64123.1"/>
    <property type="molecule type" value="Genomic_DNA"/>
</dbReference>